<dbReference type="CDD" id="cd07731">
    <property type="entry name" value="ComA-like_MBL-fold"/>
    <property type="match status" value="1"/>
</dbReference>
<feature type="transmembrane region" description="Helical" evidence="6">
    <location>
        <begin position="40"/>
        <end position="60"/>
    </location>
</feature>
<dbReference type="SUPFAM" id="SSF56281">
    <property type="entry name" value="Metallo-hydrolase/oxidoreductase"/>
    <property type="match status" value="1"/>
</dbReference>
<evidence type="ECO:0000256" key="6">
    <source>
        <dbReference type="SAM" id="Phobius"/>
    </source>
</evidence>
<dbReference type="PROSITE" id="PS51257">
    <property type="entry name" value="PROKAR_LIPOPROTEIN"/>
    <property type="match status" value="1"/>
</dbReference>
<feature type="transmembrane region" description="Helical" evidence="6">
    <location>
        <begin position="66"/>
        <end position="86"/>
    </location>
</feature>
<dbReference type="InterPro" id="IPR036866">
    <property type="entry name" value="RibonucZ/Hydroxyglut_hydro"/>
</dbReference>
<evidence type="ECO:0000256" key="5">
    <source>
        <dbReference type="ARBA" id="ARBA00023136"/>
    </source>
</evidence>
<gene>
    <name evidence="8" type="ORF">HNQ51_003481</name>
</gene>
<dbReference type="PANTHER" id="PTHR30619:SF1">
    <property type="entry name" value="RECOMBINATION PROTEIN 2"/>
    <property type="match status" value="1"/>
</dbReference>
<keyword evidence="5 6" id="KW-0472">Membrane</keyword>
<keyword evidence="2" id="KW-1003">Cell membrane</keyword>
<evidence type="ECO:0000256" key="2">
    <source>
        <dbReference type="ARBA" id="ARBA00022475"/>
    </source>
</evidence>
<dbReference type="InterPro" id="IPR035681">
    <property type="entry name" value="ComA-like_MBL"/>
</dbReference>
<dbReference type="InterPro" id="IPR004477">
    <property type="entry name" value="ComEC_N"/>
</dbReference>
<evidence type="ECO:0000313" key="8">
    <source>
        <dbReference type="EMBL" id="MBB5206138.1"/>
    </source>
</evidence>
<evidence type="ECO:0000256" key="4">
    <source>
        <dbReference type="ARBA" id="ARBA00022989"/>
    </source>
</evidence>
<dbReference type="InterPro" id="IPR001279">
    <property type="entry name" value="Metallo-B-lactamas"/>
</dbReference>
<feature type="transmembrane region" description="Helical" evidence="6">
    <location>
        <begin position="301"/>
        <end position="321"/>
    </location>
</feature>
<dbReference type="Gene3D" id="3.60.15.10">
    <property type="entry name" value="Ribonuclease Z/Hydroxyacylglutathione hydrolase-like"/>
    <property type="match status" value="2"/>
</dbReference>
<feature type="transmembrane region" description="Helical" evidence="6">
    <location>
        <begin position="342"/>
        <end position="359"/>
    </location>
</feature>
<evidence type="ECO:0000313" key="9">
    <source>
        <dbReference type="Proteomes" id="UP000554837"/>
    </source>
</evidence>
<dbReference type="GO" id="GO:0005886">
    <property type="term" value="C:plasma membrane"/>
    <property type="evidence" value="ECO:0007669"/>
    <property type="project" value="UniProtKB-SubCell"/>
</dbReference>
<dbReference type="Pfam" id="PF03772">
    <property type="entry name" value="Competence"/>
    <property type="match status" value="1"/>
</dbReference>
<reference evidence="8 9" key="1">
    <citation type="submission" date="2020-08" db="EMBL/GenBank/DDBJ databases">
        <title>Genomic Encyclopedia of Type Strains, Phase IV (KMG-IV): sequencing the most valuable type-strain genomes for metagenomic binning, comparative biology and taxonomic classification.</title>
        <authorList>
            <person name="Goeker M."/>
        </authorList>
    </citation>
    <scope>NUCLEOTIDE SEQUENCE [LARGE SCALE GENOMIC DNA]</scope>
    <source>
        <strain evidence="8 9">DSM 23958</strain>
    </source>
</reference>
<name>A0A840S9D1_9BURK</name>
<comment type="caution">
    <text evidence="8">The sequence shown here is derived from an EMBL/GenBank/DDBJ whole genome shotgun (WGS) entry which is preliminary data.</text>
</comment>
<feature type="domain" description="Metallo-beta-lactamase" evidence="7">
    <location>
        <begin position="552"/>
        <end position="707"/>
    </location>
</feature>
<dbReference type="Proteomes" id="UP000554837">
    <property type="component" value="Unassembled WGS sequence"/>
</dbReference>
<protein>
    <submittedName>
        <fullName evidence="8">Competence protein ComEC</fullName>
    </submittedName>
</protein>
<dbReference type="Pfam" id="PF00753">
    <property type="entry name" value="Lactamase_B"/>
    <property type="match status" value="1"/>
</dbReference>
<dbReference type="PANTHER" id="PTHR30619">
    <property type="entry name" value="DNA INTERNALIZATION/COMPETENCE PROTEIN COMEC/REC2"/>
    <property type="match status" value="1"/>
</dbReference>
<dbReference type="NCBIfam" id="TIGR00360">
    <property type="entry name" value="ComEC_N-term"/>
    <property type="match status" value="1"/>
</dbReference>
<dbReference type="NCBIfam" id="TIGR00361">
    <property type="entry name" value="ComEC_Rec2"/>
    <property type="match status" value="1"/>
</dbReference>
<dbReference type="Pfam" id="PF13567">
    <property type="entry name" value="DUF4131"/>
    <property type="match status" value="1"/>
</dbReference>
<dbReference type="InterPro" id="IPR025405">
    <property type="entry name" value="DUF4131"/>
</dbReference>
<dbReference type="SMART" id="SM00849">
    <property type="entry name" value="Lactamase_B"/>
    <property type="match status" value="1"/>
</dbReference>
<accession>A0A840S9D1</accession>
<keyword evidence="9" id="KW-1185">Reference proteome</keyword>
<dbReference type="GO" id="GO:0030420">
    <property type="term" value="P:establishment of competence for transformation"/>
    <property type="evidence" value="ECO:0007669"/>
    <property type="project" value="InterPro"/>
</dbReference>
<keyword evidence="4 6" id="KW-1133">Transmembrane helix</keyword>
<feature type="transmembrane region" description="Helical" evidence="6">
    <location>
        <begin position="416"/>
        <end position="438"/>
    </location>
</feature>
<dbReference type="AlphaFoldDB" id="A0A840S9D1"/>
<dbReference type="RefSeq" id="WP_138856339.1">
    <property type="nucleotide sequence ID" value="NZ_CP040709.1"/>
</dbReference>
<dbReference type="InterPro" id="IPR004797">
    <property type="entry name" value="Competence_ComEC/Rec2"/>
</dbReference>
<evidence type="ECO:0000256" key="3">
    <source>
        <dbReference type="ARBA" id="ARBA00022692"/>
    </source>
</evidence>
<comment type="subcellular location">
    <subcellularLocation>
        <location evidence="1">Cell membrane</location>
        <topology evidence="1">Multi-pass membrane protein</topology>
    </subcellularLocation>
</comment>
<feature type="transmembrane region" description="Helical" evidence="6">
    <location>
        <begin position="260"/>
        <end position="286"/>
    </location>
</feature>
<keyword evidence="3 6" id="KW-0812">Transmembrane</keyword>
<dbReference type="OrthoDB" id="9761531at2"/>
<dbReference type="EMBL" id="JACHHO010000007">
    <property type="protein sequence ID" value="MBB5206138.1"/>
    <property type="molecule type" value="Genomic_DNA"/>
</dbReference>
<evidence type="ECO:0000256" key="1">
    <source>
        <dbReference type="ARBA" id="ARBA00004651"/>
    </source>
</evidence>
<proteinExistence type="predicted"/>
<evidence type="ECO:0000259" key="7">
    <source>
        <dbReference type="SMART" id="SM00849"/>
    </source>
</evidence>
<dbReference type="InterPro" id="IPR052159">
    <property type="entry name" value="Competence_DNA_uptake"/>
</dbReference>
<feature type="transmembrane region" description="Helical" evidence="6">
    <location>
        <begin position="12"/>
        <end position="28"/>
    </location>
</feature>
<organism evidence="8 9">
    <name type="scientific">Inhella inkyongensis</name>
    <dbReference type="NCBI Taxonomy" id="392593"/>
    <lineage>
        <taxon>Bacteria</taxon>
        <taxon>Pseudomonadati</taxon>
        <taxon>Pseudomonadota</taxon>
        <taxon>Betaproteobacteria</taxon>
        <taxon>Burkholderiales</taxon>
        <taxon>Sphaerotilaceae</taxon>
        <taxon>Inhella</taxon>
    </lineage>
</organism>
<feature type="transmembrane region" description="Helical" evidence="6">
    <location>
        <begin position="444"/>
        <end position="463"/>
    </location>
</feature>
<sequence>MLRGLAHPGSPAGALCLLGGGCLGLAALQWAPRLLKPAEVAGLLGALGLLGLALMVALRLSRPGLGWRAAGVFLLGLGLGVAWANWRASLRMADALGPEWVGIERWIEAEVVGLPQALEGYGGASGWRLLLDTQTQSGLPTRLSLTWFAGPGREQAPRAGERWRLLVRLKPVHLLQNPGLPDAEYWLLERGVRALGSVRGGERLAGAPLWHLQAWREGLRERIHRAVSEPRERALLAGLALGDQGSLSSQDWALLRNSGVVHLFSVSGLHITGLAWLAAVALAALWRRSAALCLRWPADSAARGLGLAVALAYALLAGWGVPAQRTVALLALAALARSSGRIWPWPLALCVAAAVIGLWDPWALVTPGFWMSFAAVALLLHAAPGRAEGAVDDAPPAPSLLTRWGRGLRQALQVQALASLGLAPLGLLFFGQFSWVGLVANLGAVPLVTFVLTPLALLGLLWPPIWRVAGWVAQHFYAALEALVAWPQAVWWMPEAPPLWQGLALVGCVLAALRLPRWGRAVGAAMVLPWLLYSPARPASGQFELMVLDVGQGSAVWLRTATRDLLFDAGPRWAGDSTAGERVVLPVLRAQGLSRLDALVISHWDADHSGGAAALQAAFPHAKRWGAGGQACPTGQLWDWDGVRLQWLHPPKDQTERRGNASSCVLRVQASTGASLLLTADIEAAQERELLAAGVPLASTVLLLPHHGSKSSSSPAFVAAVAPRLGFAQAGFMNRHGHPAEVVRGRYAAAGVPLLTSADCGAWRWRSHEPPGTAGCWRTAQRRYWRAAPLDLPSDGEEAGADWPSFTGS</sequence>